<organism evidence="10 12">
    <name type="scientific">Alkalithermobacter thermoalcaliphilus JW-YL-7 = DSM 7308</name>
    <dbReference type="NCBI Taxonomy" id="1121328"/>
    <lineage>
        <taxon>Bacteria</taxon>
        <taxon>Bacillati</taxon>
        <taxon>Bacillota</taxon>
        <taxon>Clostridia</taxon>
        <taxon>Peptostreptococcales</taxon>
        <taxon>Tepidibacteraceae</taxon>
        <taxon>Alkalithermobacter</taxon>
    </lineage>
</organism>
<proteinExistence type="inferred from homology"/>
<dbReference type="GO" id="GO:0030420">
    <property type="term" value="P:establishment of competence for transformation"/>
    <property type="evidence" value="ECO:0007669"/>
    <property type="project" value="UniProtKB-KW"/>
</dbReference>
<reference evidence="10 12" key="1">
    <citation type="submission" date="2016-02" db="EMBL/GenBank/DDBJ databases">
        <title>Draft genome sequence for Clostridium paradoxum JW-YL-7.</title>
        <authorList>
            <person name="Utturkar S.M."/>
            <person name="Lancaster A."/>
            <person name="Poole F.L."/>
            <person name="Adams M.W."/>
            <person name="Brown S.D."/>
        </authorList>
    </citation>
    <scope>NUCLEOTIDE SEQUENCE [LARGE SCALE GENOMIC DNA]</scope>
    <source>
        <strain evidence="10 12">JW-YL-7</strain>
    </source>
</reference>
<evidence type="ECO:0000313" key="12">
    <source>
        <dbReference type="Proteomes" id="UP000092605"/>
    </source>
</evidence>
<evidence type="ECO:0000259" key="9">
    <source>
        <dbReference type="PROSITE" id="PS51272"/>
    </source>
</evidence>
<evidence type="ECO:0000256" key="1">
    <source>
        <dbReference type="ARBA" id="ARBA00001561"/>
    </source>
</evidence>
<evidence type="ECO:0000256" key="6">
    <source>
        <dbReference type="ARBA" id="ARBA00022969"/>
    </source>
</evidence>
<evidence type="ECO:0000256" key="4">
    <source>
        <dbReference type="ARBA" id="ARBA00022737"/>
    </source>
</evidence>
<dbReference type="GO" id="GO:0071555">
    <property type="term" value="P:cell wall organization"/>
    <property type="evidence" value="ECO:0007669"/>
    <property type="project" value="UniProtKB-KW"/>
</dbReference>
<keyword evidence="7" id="KW-0178">Competence</keyword>
<dbReference type="EC" id="3.5.1.28" evidence="3"/>
<comment type="similarity">
    <text evidence="2">Belongs to the N-acetylmuramoyl-L-alanine amidase 2 family.</text>
</comment>
<dbReference type="PATRIC" id="fig|1121328.3.peg.565"/>
<reference evidence="11 13" key="2">
    <citation type="submission" date="2016-11" db="EMBL/GenBank/DDBJ databases">
        <authorList>
            <person name="Varghese N."/>
            <person name="Submissions S."/>
        </authorList>
    </citation>
    <scope>NUCLEOTIDE SEQUENCE [LARGE SCALE GENOMIC DNA]</scope>
    <source>
        <strain evidence="11 13">DSM 7308</strain>
    </source>
</reference>
<dbReference type="EMBL" id="FRBG01000002">
    <property type="protein sequence ID" value="SHK49799.1"/>
    <property type="molecule type" value="Genomic_DNA"/>
</dbReference>
<dbReference type="STRING" id="1121328.JWYL7_0564"/>
<evidence type="ECO:0000313" key="10">
    <source>
        <dbReference type="EMBL" id="KXZ39489.1"/>
    </source>
</evidence>
<dbReference type="RefSeq" id="WP_066068762.1">
    <property type="nucleotide sequence ID" value="NZ_FRBG01000002.1"/>
</dbReference>
<evidence type="ECO:0000256" key="3">
    <source>
        <dbReference type="ARBA" id="ARBA00011901"/>
    </source>
</evidence>
<evidence type="ECO:0000313" key="11">
    <source>
        <dbReference type="EMBL" id="SHK49799.1"/>
    </source>
</evidence>
<sequence>MQYITDLIPKSTPNNRRPAIPLISEYITIHSTGNPSSTAKNERAWLTNPTNTRQASYHIVVDEKEAIEVIPTGLKNIFPNTQTAENSWNAGDGRGKGNMASIAIEICESGDREKTLQNAIELVARILMEKKWDTDRIKQHYDWSGKNCPRILRDTGRWNWFIQQVQKKKEEIIKMNMKKDYEGHWAEKQIREIIEKGIMNGYTDGNFYPNAPLTRAEMAVVALNIINYLKK</sequence>
<keyword evidence="13" id="KW-1185">Reference proteome</keyword>
<dbReference type="Proteomes" id="UP000323392">
    <property type="component" value="Unassembled WGS sequence"/>
</dbReference>
<dbReference type="PROSITE" id="PS51272">
    <property type="entry name" value="SLH"/>
    <property type="match status" value="1"/>
</dbReference>
<evidence type="ECO:0000256" key="5">
    <source>
        <dbReference type="ARBA" id="ARBA00022801"/>
    </source>
</evidence>
<keyword evidence="8" id="KW-0961">Cell wall biogenesis/degradation</keyword>
<accession>A0A150FPE4</accession>
<evidence type="ECO:0000256" key="2">
    <source>
        <dbReference type="ARBA" id="ARBA00007553"/>
    </source>
</evidence>
<dbReference type="CDD" id="cd06583">
    <property type="entry name" value="PGRP"/>
    <property type="match status" value="1"/>
</dbReference>
<evidence type="ECO:0000256" key="8">
    <source>
        <dbReference type="ARBA" id="ARBA00023316"/>
    </source>
</evidence>
<dbReference type="SUPFAM" id="SSF55846">
    <property type="entry name" value="N-acetylmuramoyl-L-alanine amidase-like"/>
    <property type="match status" value="1"/>
</dbReference>
<dbReference type="Pfam" id="PF01510">
    <property type="entry name" value="Amidase_2"/>
    <property type="match status" value="1"/>
</dbReference>
<dbReference type="GO" id="GO:0030435">
    <property type="term" value="P:sporulation resulting in formation of a cellular spore"/>
    <property type="evidence" value="ECO:0007669"/>
    <property type="project" value="UniProtKB-KW"/>
</dbReference>
<dbReference type="Pfam" id="PF00395">
    <property type="entry name" value="SLH"/>
    <property type="match status" value="1"/>
</dbReference>
<dbReference type="InterPro" id="IPR036505">
    <property type="entry name" value="Amidase/PGRP_sf"/>
</dbReference>
<dbReference type="Gene3D" id="3.40.80.10">
    <property type="entry name" value="Peptidoglycan recognition protein-like"/>
    <property type="match status" value="1"/>
</dbReference>
<dbReference type="PANTHER" id="PTHR30417:SF11">
    <property type="entry name" value="N-ACETYLMURAMOYL-L-ALANINE AMIDASE XLYA"/>
    <property type="match status" value="1"/>
</dbReference>
<dbReference type="Proteomes" id="UP000092605">
    <property type="component" value="Unassembled WGS sequence"/>
</dbReference>
<name>A0A150FPE4_CLOPD</name>
<dbReference type="InterPro" id="IPR001119">
    <property type="entry name" value="SLH_dom"/>
</dbReference>
<dbReference type="InterPro" id="IPR051206">
    <property type="entry name" value="NAMLAA_amidase_2"/>
</dbReference>
<keyword evidence="4" id="KW-0677">Repeat</keyword>
<protein>
    <recommendedName>
        <fullName evidence="3">N-acetylmuramoyl-L-alanine amidase</fullName>
        <ecNumber evidence="3">3.5.1.28</ecNumber>
    </recommendedName>
</protein>
<feature type="domain" description="SLH" evidence="9">
    <location>
        <begin position="173"/>
        <end position="231"/>
    </location>
</feature>
<dbReference type="EMBL" id="LSFY01000001">
    <property type="protein sequence ID" value="KXZ39489.1"/>
    <property type="molecule type" value="Genomic_DNA"/>
</dbReference>
<dbReference type="GO" id="GO:0009253">
    <property type="term" value="P:peptidoglycan catabolic process"/>
    <property type="evidence" value="ECO:0007669"/>
    <property type="project" value="InterPro"/>
</dbReference>
<dbReference type="GO" id="GO:0009254">
    <property type="term" value="P:peptidoglycan turnover"/>
    <property type="evidence" value="ECO:0007669"/>
    <property type="project" value="TreeGrafter"/>
</dbReference>
<gene>
    <name evidence="10" type="ORF">JWYL7_0564</name>
    <name evidence="11" type="ORF">SAMN05661008_00325</name>
</gene>
<dbReference type="OrthoDB" id="1754044at2"/>
<keyword evidence="5" id="KW-0378">Hydrolase</keyword>
<dbReference type="InterPro" id="IPR002502">
    <property type="entry name" value="Amidase_domain"/>
</dbReference>
<comment type="catalytic activity">
    <reaction evidence="1">
        <text>Hydrolyzes the link between N-acetylmuramoyl residues and L-amino acid residues in certain cell-wall glycopeptides.</text>
        <dbReference type="EC" id="3.5.1.28"/>
    </reaction>
</comment>
<dbReference type="PANTHER" id="PTHR30417">
    <property type="entry name" value="N-ACETYLMURAMOYL-L-ALANINE AMIDASE AMID"/>
    <property type="match status" value="1"/>
</dbReference>
<keyword evidence="6" id="KW-0749">Sporulation</keyword>
<dbReference type="GO" id="GO:0008745">
    <property type="term" value="F:N-acetylmuramoyl-L-alanine amidase activity"/>
    <property type="evidence" value="ECO:0007669"/>
    <property type="project" value="UniProtKB-EC"/>
</dbReference>
<evidence type="ECO:0000256" key="7">
    <source>
        <dbReference type="ARBA" id="ARBA00023287"/>
    </source>
</evidence>
<dbReference type="SMART" id="SM00644">
    <property type="entry name" value="Ami_2"/>
    <property type="match status" value="1"/>
</dbReference>
<comment type="caution">
    <text evidence="10">The sequence shown here is derived from an EMBL/GenBank/DDBJ whole genome shotgun (WGS) entry which is preliminary data.</text>
</comment>
<dbReference type="AlphaFoldDB" id="A0A150FPE4"/>
<evidence type="ECO:0000313" key="13">
    <source>
        <dbReference type="Proteomes" id="UP000323392"/>
    </source>
</evidence>